<sequence>MQEEDHREQVTCTEFSIEDETHSLLQHQEEFNSIKSSISTLSASLEELNKKKADLLGRMQHLREKISKEGAEMLVQRLLSLLESLKALEKQESDSQLHSNVQRSQLQAEIDKLGEIILSDNDGWSFSCGIDDSLHSSVEKLNSAKTELAAKLREIVLLKRQLDDVPSQAELIQYERRFSELNVHIQGKLRQTRKCYATYNALLEIKELMLKETSLLNSISLQFQDAIASTSGRVKLIDSMDGITKGIQQKLEKAHLAQQAELTVCDALKEKYAAAISEQRRCSSLLKAFQEECAKNERLRSHTSGILA</sequence>
<dbReference type="AlphaFoldDB" id="A0ABC8T8E8"/>
<dbReference type="PANTHER" id="PTHR16441:SF0">
    <property type="entry name" value="COILED-COIL DOMAIN-CONTAINING PROTEIN 93"/>
    <property type="match status" value="1"/>
</dbReference>
<evidence type="ECO:0000313" key="3">
    <source>
        <dbReference type="EMBL" id="CAK9163392.1"/>
    </source>
</evidence>
<name>A0ABC8T8E8_9AQUA</name>
<evidence type="ECO:0000259" key="2">
    <source>
        <dbReference type="Pfam" id="PF09762"/>
    </source>
</evidence>
<dbReference type="Pfam" id="PF09762">
    <property type="entry name" value="CCDC93_CC"/>
    <property type="match status" value="1"/>
</dbReference>
<dbReference type="EMBL" id="CAUOFW020004015">
    <property type="protein sequence ID" value="CAK9163392.1"/>
    <property type="molecule type" value="Genomic_DNA"/>
</dbReference>
<proteinExistence type="predicted"/>
<organism evidence="3 4">
    <name type="scientific">Ilex paraguariensis</name>
    <name type="common">yerba mate</name>
    <dbReference type="NCBI Taxonomy" id="185542"/>
    <lineage>
        <taxon>Eukaryota</taxon>
        <taxon>Viridiplantae</taxon>
        <taxon>Streptophyta</taxon>
        <taxon>Embryophyta</taxon>
        <taxon>Tracheophyta</taxon>
        <taxon>Spermatophyta</taxon>
        <taxon>Magnoliopsida</taxon>
        <taxon>eudicotyledons</taxon>
        <taxon>Gunneridae</taxon>
        <taxon>Pentapetalae</taxon>
        <taxon>asterids</taxon>
        <taxon>campanulids</taxon>
        <taxon>Aquifoliales</taxon>
        <taxon>Aquifoliaceae</taxon>
        <taxon>Ilex</taxon>
    </lineage>
</organism>
<dbReference type="Proteomes" id="UP001642360">
    <property type="component" value="Unassembled WGS sequence"/>
</dbReference>
<gene>
    <name evidence="3" type="ORF">ILEXP_LOCUS32437</name>
</gene>
<feature type="domain" description="CCDC93 coiled-coil" evidence="2">
    <location>
        <begin position="3"/>
        <end position="300"/>
    </location>
</feature>
<dbReference type="InterPro" id="IPR019159">
    <property type="entry name" value="CCDC93_CC"/>
</dbReference>
<feature type="coiled-coil region" evidence="1">
    <location>
        <begin position="38"/>
        <end position="91"/>
    </location>
</feature>
<dbReference type="PANTHER" id="PTHR16441">
    <property type="entry name" value="FIDIPIDINE"/>
    <property type="match status" value="1"/>
</dbReference>
<comment type="caution">
    <text evidence="3">The sequence shown here is derived from an EMBL/GenBank/DDBJ whole genome shotgun (WGS) entry which is preliminary data.</text>
</comment>
<evidence type="ECO:0000313" key="4">
    <source>
        <dbReference type="Proteomes" id="UP001642360"/>
    </source>
</evidence>
<keyword evidence="1" id="KW-0175">Coiled coil</keyword>
<accession>A0ABC8T8E8</accession>
<protein>
    <recommendedName>
        <fullName evidence="2">CCDC93 coiled-coil domain-containing protein</fullName>
    </recommendedName>
</protein>
<keyword evidence="4" id="KW-1185">Reference proteome</keyword>
<dbReference type="InterPro" id="IPR039116">
    <property type="entry name" value="CCDC93"/>
</dbReference>
<evidence type="ECO:0000256" key="1">
    <source>
        <dbReference type="SAM" id="Coils"/>
    </source>
</evidence>
<reference evidence="3 4" key="1">
    <citation type="submission" date="2024-02" db="EMBL/GenBank/DDBJ databases">
        <authorList>
            <person name="Vignale AGUSTIN F."/>
            <person name="Sosa J E."/>
            <person name="Modenutti C."/>
        </authorList>
    </citation>
    <scope>NUCLEOTIDE SEQUENCE [LARGE SCALE GENOMIC DNA]</scope>
</reference>